<gene>
    <name evidence="3" type="ORF">E6K74_10545</name>
</gene>
<keyword evidence="1" id="KW-0732">Signal</keyword>
<feature type="signal peptide" evidence="1">
    <location>
        <begin position="1"/>
        <end position="34"/>
    </location>
</feature>
<organism evidence="3 4">
    <name type="scientific">Eiseniibacteriota bacterium</name>
    <dbReference type="NCBI Taxonomy" id="2212470"/>
    <lineage>
        <taxon>Bacteria</taxon>
        <taxon>Candidatus Eiseniibacteriota</taxon>
    </lineage>
</organism>
<protein>
    <submittedName>
        <fullName evidence="3">DUF4331 domain-containing protein</fullName>
    </submittedName>
</protein>
<dbReference type="Pfam" id="PF14224">
    <property type="entry name" value="DUF4331"/>
    <property type="match status" value="1"/>
</dbReference>
<sequence>MRGFPMRHLRFIRGSAFILGALALALAMPATTGASSHSEAPGTAKDRLADDTDLYAFVAPDAPDKVTFVGNWIPLLEPNGGPNFYTFDDDVEYYINIDNAGDCLDHIRYQFKFKTARRNPATFLYNTGMVTSLDDPDLNVRQTYTLTRFDNGSPTVLVRNGVVAPNNVGPASMPSYNDLAQAAVTTLPDGTKIFVGPRDDPFFVDLGAVFDLLTIRRIPGNMGGGVDGLGGFNVMTIAIQVPMAKLTKDGAAPNARNSVIGIYDSAERSKVRVLQEDGTVLNAGPDVQVSRLGMPLVNEVVIPLGAKDRFNHTKPTGDASFLSYVTDPELPKLFNLLYGLPIPTTPRNDLVTVFLTGIPGVNKPANPRQVPCEMLRLNMAIAPNTENPNRLGVIAGDVSGFPNGRRLPDDVVDVEERAAAGGTVLTPDFNNSPANALGDGVDGNDLPFLPYFPYVAPPHSPFTHQHHREEPIHPASVPATTSMQTAGAATANPVGAPKLSFRLAGQNPSPSSKLEFTVPKAGRVSLRLYDAQGRLVRTLVDQDAAPGSFTARWDGRAADGSQVARGIYFARFTAGGESIEKKVVLN</sequence>
<accession>A0A538SNS9</accession>
<evidence type="ECO:0000256" key="1">
    <source>
        <dbReference type="SAM" id="SignalP"/>
    </source>
</evidence>
<dbReference type="InterPro" id="IPR025965">
    <property type="entry name" value="FlgD/Vpr_Ig-like"/>
</dbReference>
<dbReference type="Pfam" id="PF13860">
    <property type="entry name" value="FlgD_ig"/>
    <property type="match status" value="1"/>
</dbReference>
<dbReference type="NCBIfam" id="TIGR04183">
    <property type="entry name" value="Por_Secre_tail"/>
    <property type="match status" value="1"/>
</dbReference>
<reference evidence="3 4" key="1">
    <citation type="journal article" date="2019" name="Nat. Microbiol.">
        <title>Mediterranean grassland soil C-N compound turnover is dependent on rainfall and depth, and is mediated by genomically divergent microorganisms.</title>
        <authorList>
            <person name="Diamond S."/>
            <person name="Andeer P.F."/>
            <person name="Li Z."/>
            <person name="Crits-Christoph A."/>
            <person name="Burstein D."/>
            <person name="Anantharaman K."/>
            <person name="Lane K.R."/>
            <person name="Thomas B.C."/>
            <person name="Pan C."/>
            <person name="Northen T.R."/>
            <person name="Banfield J.F."/>
        </authorList>
    </citation>
    <scope>NUCLEOTIDE SEQUENCE [LARGE SCALE GENOMIC DNA]</scope>
    <source>
        <strain evidence="3">WS_4</strain>
    </source>
</reference>
<evidence type="ECO:0000259" key="2">
    <source>
        <dbReference type="Pfam" id="PF13860"/>
    </source>
</evidence>
<dbReference type="EMBL" id="VBOU01000091">
    <property type="protein sequence ID" value="TMQ53016.1"/>
    <property type="molecule type" value="Genomic_DNA"/>
</dbReference>
<dbReference type="InterPro" id="IPR026444">
    <property type="entry name" value="Secre_tail"/>
</dbReference>
<evidence type="ECO:0000313" key="3">
    <source>
        <dbReference type="EMBL" id="TMQ53016.1"/>
    </source>
</evidence>
<comment type="caution">
    <text evidence="3">The sequence shown here is derived from an EMBL/GenBank/DDBJ whole genome shotgun (WGS) entry which is preliminary data.</text>
</comment>
<name>A0A538SNS9_UNCEI</name>
<evidence type="ECO:0000313" key="4">
    <source>
        <dbReference type="Proteomes" id="UP000319829"/>
    </source>
</evidence>
<feature type="domain" description="FlgD/Vpr Ig-like" evidence="2">
    <location>
        <begin position="519"/>
        <end position="571"/>
    </location>
</feature>
<dbReference type="Gene3D" id="2.60.40.4070">
    <property type="match status" value="1"/>
</dbReference>
<feature type="chain" id="PRO_5021913403" evidence="1">
    <location>
        <begin position="35"/>
        <end position="586"/>
    </location>
</feature>
<dbReference type="Proteomes" id="UP000319829">
    <property type="component" value="Unassembled WGS sequence"/>
</dbReference>
<dbReference type="AlphaFoldDB" id="A0A538SNS9"/>
<proteinExistence type="predicted"/>
<dbReference type="InterPro" id="IPR025566">
    <property type="entry name" value="DUF4331"/>
</dbReference>